<feature type="region of interest" description="Disordered" evidence="1">
    <location>
        <begin position="330"/>
        <end position="366"/>
    </location>
</feature>
<accession>A0A5C3L0S0</accession>
<dbReference type="Proteomes" id="UP000307440">
    <property type="component" value="Unassembled WGS sequence"/>
</dbReference>
<feature type="compositionally biased region" description="Polar residues" evidence="1">
    <location>
        <begin position="139"/>
        <end position="149"/>
    </location>
</feature>
<evidence type="ECO:0000256" key="1">
    <source>
        <dbReference type="SAM" id="MobiDB-lite"/>
    </source>
</evidence>
<reference evidence="3 4" key="1">
    <citation type="journal article" date="2019" name="Nat. Ecol. Evol.">
        <title>Megaphylogeny resolves global patterns of mushroom evolution.</title>
        <authorList>
            <person name="Varga T."/>
            <person name="Krizsan K."/>
            <person name="Foldi C."/>
            <person name="Dima B."/>
            <person name="Sanchez-Garcia M."/>
            <person name="Sanchez-Ramirez S."/>
            <person name="Szollosi G.J."/>
            <person name="Szarkandi J.G."/>
            <person name="Papp V."/>
            <person name="Albert L."/>
            <person name="Andreopoulos W."/>
            <person name="Angelini C."/>
            <person name="Antonin V."/>
            <person name="Barry K.W."/>
            <person name="Bougher N.L."/>
            <person name="Buchanan P."/>
            <person name="Buyck B."/>
            <person name="Bense V."/>
            <person name="Catcheside P."/>
            <person name="Chovatia M."/>
            <person name="Cooper J."/>
            <person name="Damon W."/>
            <person name="Desjardin D."/>
            <person name="Finy P."/>
            <person name="Geml J."/>
            <person name="Haridas S."/>
            <person name="Hughes K."/>
            <person name="Justo A."/>
            <person name="Karasinski D."/>
            <person name="Kautmanova I."/>
            <person name="Kiss B."/>
            <person name="Kocsube S."/>
            <person name="Kotiranta H."/>
            <person name="LaButti K.M."/>
            <person name="Lechner B.E."/>
            <person name="Liimatainen K."/>
            <person name="Lipzen A."/>
            <person name="Lukacs Z."/>
            <person name="Mihaltcheva S."/>
            <person name="Morgado L.N."/>
            <person name="Niskanen T."/>
            <person name="Noordeloos M.E."/>
            <person name="Ohm R.A."/>
            <person name="Ortiz-Santana B."/>
            <person name="Ovrebo C."/>
            <person name="Racz N."/>
            <person name="Riley R."/>
            <person name="Savchenko A."/>
            <person name="Shiryaev A."/>
            <person name="Soop K."/>
            <person name="Spirin V."/>
            <person name="Szebenyi C."/>
            <person name="Tomsovsky M."/>
            <person name="Tulloss R.E."/>
            <person name="Uehling J."/>
            <person name="Grigoriev I.V."/>
            <person name="Vagvolgyi C."/>
            <person name="Papp T."/>
            <person name="Martin F.M."/>
            <person name="Miettinen O."/>
            <person name="Hibbett D.S."/>
            <person name="Nagy L.G."/>
        </authorList>
    </citation>
    <scope>NUCLEOTIDE SEQUENCE [LARGE SCALE GENOMIC DNA]</scope>
    <source>
        <strain evidence="3 4">CBS 121175</strain>
    </source>
</reference>
<keyword evidence="2" id="KW-0472">Membrane</keyword>
<keyword evidence="2" id="KW-1133">Transmembrane helix</keyword>
<keyword evidence="4" id="KW-1185">Reference proteome</keyword>
<dbReference type="AlphaFoldDB" id="A0A5C3L0S0"/>
<feature type="compositionally biased region" description="Acidic residues" evidence="1">
    <location>
        <begin position="285"/>
        <end position="300"/>
    </location>
</feature>
<sequence length="366" mass="37092">MECNAIPSAWLYILYPTYSYTLHSFGLLPMRSFFILIPALSFMNMGLAAPNQGSYNRGSAAPEKRQFHTTDFNTGGSSAGGEGPFDSFRPNANPGPKDGGKGKDYTIPYNVKRAIFDNFPLFAGGPAPPSPPNQGPSPISTVDANTNSADAGPDGADVILGQGRRPSSLNQNAVIPAMNQQAQGASASASDASGAPVSDVDYNLNKNPGPGSSFTSSIGQVLDTDSSGLPIDPSGSDMISGVTGSLLVSGPVGLVLRPDSGLNTNIPNGILGNAGIDVSDIDGVDSDDNVDATESCDDASSESNLGSLRDAIADSSSIGNGYEFLSASSSGGGVSGLPGAGSVTVTNGQPSQAEDAVQSIPDSVFS</sequence>
<evidence type="ECO:0000313" key="3">
    <source>
        <dbReference type="EMBL" id="TFK26509.1"/>
    </source>
</evidence>
<name>A0A5C3L0S0_COPMA</name>
<protein>
    <submittedName>
        <fullName evidence="3">Uncharacterized protein</fullName>
    </submittedName>
</protein>
<feature type="transmembrane region" description="Helical" evidence="2">
    <location>
        <begin position="20"/>
        <end position="42"/>
    </location>
</feature>
<feature type="region of interest" description="Disordered" evidence="1">
    <location>
        <begin position="285"/>
        <end position="304"/>
    </location>
</feature>
<feature type="compositionally biased region" description="Pro residues" evidence="1">
    <location>
        <begin position="126"/>
        <end position="135"/>
    </location>
</feature>
<evidence type="ECO:0000256" key="2">
    <source>
        <dbReference type="SAM" id="Phobius"/>
    </source>
</evidence>
<keyword evidence="2" id="KW-0812">Transmembrane</keyword>
<feature type="compositionally biased region" description="Low complexity" evidence="1">
    <location>
        <begin position="180"/>
        <end position="201"/>
    </location>
</feature>
<dbReference type="EMBL" id="ML210174">
    <property type="protein sequence ID" value="TFK26509.1"/>
    <property type="molecule type" value="Genomic_DNA"/>
</dbReference>
<feature type="compositionally biased region" description="Gly residues" evidence="1">
    <location>
        <begin position="330"/>
        <end position="339"/>
    </location>
</feature>
<feature type="region of interest" description="Disordered" evidence="1">
    <location>
        <begin position="122"/>
        <end position="215"/>
    </location>
</feature>
<evidence type="ECO:0000313" key="4">
    <source>
        <dbReference type="Proteomes" id="UP000307440"/>
    </source>
</evidence>
<feature type="compositionally biased region" description="Polar residues" evidence="1">
    <location>
        <begin position="204"/>
        <end position="215"/>
    </location>
</feature>
<gene>
    <name evidence="3" type="ORF">FA15DRAFT_755007</name>
</gene>
<feature type="region of interest" description="Disordered" evidence="1">
    <location>
        <begin position="67"/>
        <end position="104"/>
    </location>
</feature>
<organism evidence="3 4">
    <name type="scientific">Coprinopsis marcescibilis</name>
    <name type="common">Agaric fungus</name>
    <name type="synonym">Psathyrella marcescibilis</name>
    <dbReference type="NCBI Taxonomy" id="230819"/>
    <lineage>
        <taxon>Eukaryota</taxon>
        <taxon>Fungi</taxon>
        <taxon>Dikarya</taxon>
        <taxon>Basidiomycota</taxon>
        <taxon>Agaricomycotina</taxon>
        <taxon>Agaricomycetes</taxon>
        <taxon>Agaricomycetidae</taxon>
        <taxon>Agaricales</taxon>
        <taxon>Agaricineae</taxon>
        <taxon>Psathyrellaceae</taxon>
        <taxon>Coprinopsis</taxon>
    </lineage>
</organism>
<proteinExistence type="predicted"/>